<reference evidence="1 2" key="1">
    <citation type="submission" date="2020-08" db="EMBL/GenBank/DDBJ databases">
        <title>Putative novel bacterial strains isolated from necrotic wheat leaf tissues caused by Xanthomonas translucens.</title>
        <authorList>
            <person name="Tambong J.T."/>
        </authorList>
    </citation>
    <scope>NUCLEOTIDE SEQUENCE [LARGE SCALE GENOMIC DNA]</scope>
    <source>
        <strain evidence="1 2">DOAB 1069</strain>
    </source>
</reference>
<sequence>MAHSPRYQISESVRNIETEVGKLLDLVVMLKEAGDEGLSGNVALQAHKLLEAAVALRMAMAG</sequence>
<keyword evidence="2" id="KW-1185">Reference proteome</keyword>
<evidence type="ECO:0000313" key="1">
    <source>
        <dbReference type="EMBL" id="MBC3949785.1"/>
    </source>
</evidence>
<protein>
    <submittedName>
        <fullName evidence="1">Uncharacterized protein</fullName>
    </submittedName>
</protein>
<proteinExistence type="predicted"/>
<accession>A0ABR7AY22</accession>
<dbReference type="EMBL" id="JACONW010000027">
    <property type="protein sequence ID" value="MBC3949785.1"/>
    <property type="molecule type" value="Genomic_DNA"/>
</dbReference>
<name>A0ABR7AY22_9PSED</name>
<organism evidence="1 2">
    <name type="scientific">Pseudomonas folii</name>
    <dbReference type="NCBI Taxonomy" id="2762593"/>
    <lineage>
        <taxon>Bacteria</taxon>
        <taxon>Pseudomonadati</taxon>
        <taxon>Pseudomonadota</taxon>
        <taxon>Gammaproteobacteria</taxon>
        <taxon>Pseudomonadales</taxon>
        <taxon>Pseudomonadaceae</taxon>
        <taxon>Pseudomonas</taxon>
    </lineage>
</organism>
<gene>
    <name evidence="1" type="ORF">H8S59_08405</name>
</gene>
<evidence type="ECO:0000313" key="2">
    <source>
        <dbReference type="Proteomes" id="UP000651852"/>
    </source>
</evidence>
<dbReference type="Proteomes" id="UP000651852">
    <property type="component" value="Unassembled WGS sequence"/>
</dbReference>
<comment type="caution">
    <text evidence="1">The sequence shown here is derived from an EMBL/GenBank/DDBJ whole genome shotgun (WGS) entry which is preliminary data.</text>
</comment>